<dbReference type="RefSeq" id="WP_003975228.1">
    <property type="nucleotide sequence ID" value="NZ_CP009124.1"/>
</dbReference>
<sequence>MTVGQEVSVRSPRRRPLWVCVGVGAAGAVLAAGRLVYSGAFADWWVGGGLLAALVGVAFLHGVTLEVGADAYGVRYGSLLRRHRSMPWDDIADLRVHIQYGRHGEEYFRVGVLLRDGRTRRLPLPVSGSRDDRPDFDATLDALRALHRRHGDPESDHLAVISRRTAGRGAAGPLFLCLLLLAGAGLAAWFVPVTGAAKEAWDSAVPCAAGTASAERGACLTTRPAVIARTEVGRAKQPSRLYFTDGRPVDRLTVSREGAQGFRAGDRVELTLWRGQVRVVAAEHHVWREHFTSAGSVAVLAAGLALAAGYPGARVLVHRRGRRLPDDEVLPSALPFAGVLVVTALWLLPFCYVHPMGPPASPGPLAWAAAGSLITLGFLVLAWRATRIRPPRAATTAPATGTTGATGAVPREAAGEDVFLAARFLESTDYNPNHFGTHVVLGDGPPAVVPHPGPGRFAARPVPAHRLTVKGVRRPRGGDGDGVPRGWQVAELDDAGEPVRLAAAPADLTRILHALGAAGAATDTGAAGLPGLPPERGPRSCLFD</sequence>
<name>A0ABN4DVR1_STRLI</name>
<evidence type="ECO:0000256" key="2">
    <source>
        <dbReference type="SAM" id="Phobius"/>
    </source>
</evidence>
<protein>
    <submittedName>
        <fullName evidence="4">Large integral membrane protein</fullName>
    </submittedName>
</protein>
<dbReference type="Pfam" id="PF10756">
    <property type="entry name" value="bPH_6"/>
    <property type="match status" value="1"/>
</dbReference>
<dbReference type="InterPro" id="IPR019692">
    <property type="entry name" value="CFP-6_PH"/>
</dbReference>
<keyword evidence="5" id="KW-1185">Reference proteome</keyword>
<feature type="transmembrane region" description="Helical" evidence="2">
    <location>
        <begin position="329"/>
        <end position="353"/>
    </location>
</feature>
<feature type="transmembrane region" description="Helical" evidence="2">
    <location>
        <begin position="171"/>
        <end position="191"/>
    </location>
</feature>
<keyword evidence="2" id="KW-0472">Membrane</keyword>
<evidence type="ECO:0000313" key="5">
    <source>
        <dbReference type="Proteomes" id="UP000028682"/>
    </source>
</evidence>
<keyword evidence="2" id="KW-0812">Transmembrane</keyword>
<evidence type="ECO:0000259" key="3">
    <source>
        <dbReference type="Pfam" id="PF10756"/>
    </source>
</evidence>
<feature type="region of interest" description="Disordered" evidence="1">
    <location>
        <begin position="522"/>
        <end position="544"/>
    </location>
</feature>
<evidence type="ECO:0000256" key="1">
    <source>
        <dbReference type="SAM" id="MobiDB-lite"/>
    </source>
</evidence>
<dbReference type="EMBL" id="CP009124">
    <property type="protein sequence ID" value="AIJ14896.1"/>
    <property type="molecule type" value="Genomic_DNA"/>
</dbReference>
<feature type="transmembrane region" description="Helical" evidence="2">
    <location>
        <begin position="49"/>
        <end position="74"/>
    </location>
</feature>
<proteinExistence type="predicted"/>
<feature type="transmembrane region" description="Helical" evidence="2">
    <location>
        <begin position="297"/>
        <end position="317"/>
    </location>
</feature>
<feature type="transmembrane region" description="Helical" evidence="2">
    <location>
        <begin position="365"/>
        <end position="383"/>
    </location>
</feature>
<keyword evidence="2" id="KW-1133">Transmembrane helix</keyword>
<feature type="domain" description="Low molecular weight protein antigen 6 PH" evidence="3">
    <location>
        <begin position="66"/>
        <end position="148"/>
    </location>
</feature>
<feature type="transmembrane region" description="Helical" evidence="2">
    <location>
        <begin position="17"/>
        <end position="37"/>
    </location>
</feature>
<accession>A0ABN4DVR1</accession>
<gene>
    <name evidence="4" type="ORF">SLIV_19745</name>
</gene>
<evidence type="ECO:0000313" key="4">
    <source>
        <dbReference type="EMBL" id="AIJ14896.1"/>
    </source>
</evidence>
<organism evidence="4 5">
    <name type="scientific">Streptomyces lividans TK24</name>
    <dbReference type="NCBI Taxonomy" id="457428"/>
    <lineage>
        <taxon>Bacteria</taxon>
        <taxon>Bacillati</taxon>
        <taxon>Actinomycetota</taxon>
        <taxon>Actinomycetes</taxon>
        <taxon>Kitasatosporales</taxon>
        <taxon>Streptomycetaceae</taxon>
        <taxon>Streptomyces</taxon>
    </lineage>
</organism>
<reference evidence="5" key="1">
    <citation type="submission" date="2014-08" db="EMBL/GenBank/DDBJ databases">
        <title>Complete genome sequence of Streptomyces lividans TK24.</title>
        <authorList>
            <consortium name="StrepSynth"/>
            <person name="Ruckert C."/>
            <person name="Fridjonson O.H."/>
            <person name="Lambert C."/>
            <person name="van Wezel G.P."/>
            <person name="Bernaerts K."/>
            <person name="Anne J."/>
            <person name="Economou A."/>
            <person name="Kalinowski J."/>
        </authorList>
    </citation>
    <scope>NUCLEOTIDE SEQUENCE [LARGE SCALE GENOMIC DNA]</scope>
    <source>
        <strain evidence="5">TK24</strain>
    </source>
</reference>
<dbReference type="Proteomes" id="UP000028682">
    <property type="component" value="Chromosome"/>
</dbReference>